<accession>E1QZ63</accession>
<evidence type="ECO:0000256" key="1">
    <source>
        <dbReference type="SAM" id="MobiDB-lite"/>
    </source>
</evidence>
<evidence type="ECO:0000313" key="3">
    <source>
        <dbReference type="Proteomes" id="UP000000333"/>
    </source>
</evidence>
<dbReference type="RefSeq" id="WP_013251429.1">
    <property type="nucleotide sequence ID" value="NZ_JQCO01000001.1"/>
</dbReference>
<dbReference type="InterPro" id="IPR038695">
    <property type="entry name" value="Saro_0823-like_sf"/>
</dbReference>
<keyword evidence="3" id="KW-1185">Reference proteome</keyword>
<evidence type="ECO:0008006" key="4">
    <source>
        <dbReference type="Google" id="ProtNLM"/>
    </source>
</evidence>
<name>E1QZ63_OLSUV</name>
<evidence type="ECO:0000313" key="2">
    <source>
        <dbReference type="EMBL" id="ADK67677.1"/>
    </source>
</evidence>
<proteinExistence type="predicted"/>
<dbReference type="eggNOG" id="COG1430">
    <property type="taxonomic scope" value="Bacteria"/>
</dbReference>
<dbReference type="EMBL" id="CP002106">
    <property type="protein sequence ID" value="ADK67677.1"/>
    <property type="molecule type" value="Genomic_DNA"/>
</dbReference>
<gene>
    <name evidence="2" type="ordered locus">Olsu_0562</name>
</gene>
<organism evidence="2 3">
    <name type="scientific">Olsenella uli (strain ATCC 49627 / DSM 7084 / CCUG 31166 / CIP 109912 / JCM 12494 / LMG 11480 / NCIMB 702895 / VPI D76D-27C)</name>
    <name type="common">Lactobacillus uli</name>
    <dbReference type="NCBI Taxonomy" id="633147"/>
    <lineage>
        <taxon>Bacteria</taxon>
        <taxon>Bacillati</taxon>
        <taxon>Actinomycetota</taxon>
        <taxon>Coriobacteriia</taxon>
        <taxon>Coriobacteriales</taxon>
        <taxon>Atopobiaceae</taxon>
        <taxon>Olsenella</taxon>
    </lineage>
</organism>
<feature type="region of interest" description="Disordered" evidence="1">
    <location>
        <begin position="93"/>
        <end position="125"/>
    </location>
</feature>
<dbReference type="AlphaFoldDB" id="E1QZ63"/>
<dbReference type="Proteomes" id="UP000000333">
    <property type="component" value="Chromosome"/>
</dbReference>
<protein>
    <recommendedName>
        <fullName evidence="4">DUF192 domain-containing protein</fullName>
    </recommendedName>
</protein>
<dbReference type="Gene3D" id="2.60.120.1140">
    <property type="entry name" value="Protein of unknown function DUF192"/>
    <property type="match status" value="1"/>
</dbReference>
<sequence>MPTLTFVDAETSWCYGRFRVARTWIERLVGLLGTCADARPLLLRHCSSVHCLGMRYAIDVAFLDASGRVVCVASGVCPGSLLNGSGAEVVLERPASREPWPPMGRRLVTLEDSTTLGRHDGSDDI</sequence>
<dbReference type="HOGENOM" id="CLU_097039_4_1_11"/>
<reference evidence="2 3" key="1">
    <citation type="journal article" date="2010" name="Stand. Genomic Sci.">
        <title>Complete genome sequence of Olsenella uli type strain (VPI D76D-27C).</title>
        <authorList>
            <person name="Goker M."/>
            <person name="Held B."/>
            <person name="Lucas S."/>
            <person name="Nolan M."/>
            <person name="Yasawong M."/>
            <person name="Glavina Del Rio T."/>
            <person name="Tice H."/>
            <person name="Cheng J.F."/>
            <person name="Bruce D."/>
            <person name="Detter J.C."/>
            <person name="Tapia R."/>
            <person name="Han C."/>
            <person name="Goodwin L."/>
            <person name="Pitluck S."/>
            <person name="Liolios K."/>
            <person name="Ivanova N."/>
            <person name="Mavromatis K."/>
            <person name="Mikhailova N."/>
            <person name="Pati A."/>
            <person name="Chen A."/>
            <person name="Palaniappan K."/>
            <person name="Land M."/>
            <person name="Hauser L."/>
            <person name="Chang Y.J."/>
            <person name="Jeffries C.D."/>
            <person name="Rohde M."/>
            <person name="Sikorski J."/>
            <person name="Pukall R."/>
            <person name="Woyke T."/>
            <person name="Bristow J."/>
            <person name="Eisen J.A."/>
            <person name="Markowitz V."/>
            <person name="Hugenholtz P."/>
            <person name="Kyrpides N.C."/>
            <person name="Klenk H.P."/>
            <person name="Lapidus A."/>
        </authorList>
    </citation>
    <scope>NUCLEOTIDE SEQUENCE [LARGE SCALE GENOMIC DNA]</scope>
    <source>
        <strain evidence="3">ATCC 49627 / DSM 7084 / CIP 109912 / JCM 12494 / NCIMB 702895 / VPI D76D-27C</strain>
    </source>
</reference>
<dbReference type="STRING" id="633147.Olsu_0562"/>
<dbReference type="InterPro" id="IPR003795">
    <property type="entry name" value="DUF192"/>
</dbReference>
<dbReference type="Pfam" id="PF02643">
    <property type="entry name" value="DUF192"/>
    <property type="match status" value="1"/>
</dbReference>
<dbReference type="KEGG" id="ols:Olsu_0562"/>